<dbReference type="InterPro" id="IPR011050">
    <property type="entry name" value="Pectin_lyase_fold/virulence"/>
</dbReference>
<evidence type="ECO:0000313" key="1">
    <source>
        <dbReference type="EMBL" id="MDN3711151.1"/>
    </source>
</evidence>
<comment type="caution">
    <text evidence="1">The sequence shown here is derived from an EMBL/GenBank/DDBJ whole genome shotgun (WGS) entry which is preliminary data.</text>
</comment>
<proteinExistence type="predicted"/>
<organism evidence="1 2">
    <name type="scientific">Paracoccus cavernae</name>
    <dbReference type="NCBI Taxonomy" id="1571207"/>
    <lineage>
        <taxon>Bacteria</taxon>
        <taxon>Pseudomonadati</taxon>
        <taxon>Pseudomonadota</taxon>
        <taxon>Alphaproteobacteria</taxon>
        <taxon>Rhodobacterales</taxon>
        <taxon>Paracoccaceae</taxon>
        <taxon>Paracoccus</taxon>
    </lineage>
</organism>
<name>A0ABT8D4F0_9RHOB</name>
<reference evidence="2" key="1">
    <citation type="journal article" date="2019" name="Int. J. Syst. Evol. Microbiol.">
        <title>The Global Catalogue of Microorganisms (GCM) 10K type strain sequencing project: providing services to taxonomists for standard genome sequencing and annotation.</title>
        <authorList>
            <consortium name="The Broad Institute Genomics Platform"/>
            <consortium name="The Broad Institute Genome Sequencing Center for Infectious Disease"/>
            <person name="Wu L."/>
            <person name="Ma J."/>
        </authorList>
    </citation>
    <scope>NUCLEOTIDE SEQUENCE [LARGE SCALE GENOMIC DNA]</scope>
    <source>
        <strain evidence="2">CECT 8482</strain>
    </source>
</reference>
<dbReference type="SUPFAM" id="SSF51126">
    <property type="entry name" value="Pectin lyase-like"/>
    <property type="match status" value="1"/>
</dbReference>
<sequence>MFHLRDCYVTRPKDRGITSIGRGCQDMLVDRCQFLSNEMSELAQNRTTIAINVNANDTKIRHNRFVRFGHFMVANGGGHIIEGNHWFQGDSAQAGVRFAGLVLTQTNVQGTVNGNYVDNSSIEWTNEHAAVPNFGGSEYSFGGLTITGNTFLASNTTLGFSWLTVKPYGTGHFVHGLAVMGNVFKSDVNKIDRIDKVDTTFADLNYSRMRNLQFQGNMFNGVNTYVANPVDLTLQQNTASNRWVMVAGAALPFNGWAQKIESVIAETAITNASNARVTEMPWVQTQIGTDKRSIALNWSTAVKGTVSVRVRVDVAN</sequence>
<evidence type="ECO:0000313" key="2">
    <source>
        <dbReference type="Proteomes" id="UP001243846"/>
    </source>
</evidence>
<keyword evidence="2" id="KW-1185">Reference proteome</keyword>
<dbReference type="EMBL" id="JAUFRC010000001">
    <property type="protein sequence ID" value="MDN3711151.1"/>
    <property type="molecule type" value="Genomic_DNA"/>
</dbReference>
<dbReference type="RefSeq" id="WP_377785986.1">
    <property type="nucleotide sequence ID" value="NZ_JBHUOC010000001.1"/>
</dbReference>
<protein>
    <recommendedName>
        <fullName evidence="3">Right-handed parallel beta-helix repeat-containing protein</fullName>
    </recommendedName>
</protein>
<gene>
    <name evidence="1" type="ORF">QWZ10_03705</name>
</gene>
<accession>A0ABT8D4F0</accession>
<evidence type="ECO:0008006" key="3">
    <source>
        <dbReference type="Google" id="ProtNLM"/>
    </source>
</evidence>
<dbReference type="Proteomes" id="UP001243846">
    <property type="component" value="Unassembled WGS sequence"/>
</dbReference>